<dbReference type="GO" id="GO:0003924">
    <property type="term" value="F:GTPase activity"/>
    <property type="evidence" value="ECO:0007669"/>
    <property type="project" value="InterPro"/>
</dbReference>
<dbReference type="PROSITE" id="PS51419">
    <property type="entry name" value="RAB"/>
    <property type="match status" value="1"/>
</dbReference>
<dbReference type="InterPro" id="IPR005225">
    <property type="entry name" value="Small_GTP-bd"/>
</dbReference>
<dbReference type="OrthoDB" id="6585768at2759"/>
<dbReference type="PRINTS" id="PR00449">
    <property type="entry name" value="RASTRNSFRMNG"/>
</dbReference>
<comment type="caution">
    <text evidence="2">The sequence shown here is derived from an EMBL/GenBank/DDBJ whole genome shotgun (WGS) entry which is preliminary data.</text>
</comment>
<keyword evidence="3" id="KW-1185">Reference proteome</keyword>
<dbReference type="InterPro" id="IPR027417">
    <property type="entry name" value="P-loop_NTPase"/>
</dbReference>
<keyword evidence="1" id="KW-0547">Nucleotide-binding</keyword>
<dbReference type="NCBIfam" id="TIGR00231">
    <property type="entry name" value="small_GTP"/>
    <property type="match status" value="1"/>
</dbReference>
<dbReference type="EMBL" id="JAPDFW010000011">
    <property type="protein sequence ID" value="KAJ5080258.1"/>
    <property type="molecule type" value="Genomic_DNA"/>
</dbReference>
<dbReference type="PIRSF" id="PIRSF037527">
    <property type="entry name" value="Small_GTPase_Tem1"/>
    <property type="match status" value="1"/>
</dbReference>
<dbReference type="InterPro" id="IPR017231">
    <property type="entry name" value="Small_GTPase_Tem1/Spg1"/>
</dbReference>
<gene>
    <name evidence="2" type="ORF">M0811_03742</name>
</gene>
<protein>
    <submittedName>
        <fullName evidence="2">Protein tem1</fullName>
    </submittedName>
</protein>
<reference evidence="2" key="1">
    <citation type="submission" date="2022-10" db="EMBL/GenBank/DDBJ databases">
        <title>Novel sulphate-reducing endosymbionts in the free-living metamonad Anaeramoeba.</title>
        <authorList>
            <person name="Jerlstrom-Hultqvist J."/>
            <person name="Cepicka I."/>
            <person name="Gallot-Lavallee L."/>
            <person name="Salas-Leiva D."/>
            <person name="Curtis B.A."/>
            <person name="Zahonova K."/>
            <person name="Pipaliya S."/>
            <person name="Dacks J."/>
            <person name="Roger A.J."/>
        </authorList>
    </citation>
    <scope>NUCLEOTIDE SEQUENCE</scope>
    <source>
        <strain evidence="2">BMAN</strain>
    </source>
</reference>
<dbReference type="GO" id="GO:0005525">
    <property type="term" value="F:GTP binding"/>
    <property type="evidence" value="ECO:0007669"/>
    <property type="project" value="InterPro"/>
</dbReference>
<dbReference type="Pfam" id="PF00071">
    <property type="entry name" value="Ras"/>
    <property type="match status" value="1"/>
</dbReference>
<dbReference type="SMART" id="SM00173">
    <property type="entry name" value="RAS"/>
    <property type="match status" value="1"/>
</dbReference>
<organism evidence="2 3">
    <name type="scientific">Anaeramoeba ignava</name>
    <name type="common">Anaerobic marine amoeba</name>
    <dbReference type="NCBI Taxonomy" id="1746090"/>
    <lineage>
        <taxon>Eukaryota</taxon>
        <taxon>Metamonada</taxon>
        <taxon>Anaeramoebidae</taxon>
        <taxon>Anaeramoeba</taxon>
    </lineage>
</organism>
<dbReference type="OMA" id="IWDRIFL"/>
<dbReference type="AlphaFoldDB" id="A0A9Q0LZH6"/>
<dbReference type="SUPFAM" id="SSF52540">
    <property type="entry name" value="P-loop containing nucleoside triphosphate hydrolases"/>
    <property type="match status" value="1"/>
</dbReference>
<dbReference type="PANTHER" id="PTHR47978">
    <property type="match status" value="1"/>
</dbReference>
<evidence type="ECO:0000256" key="1">
    <source>
        <dbReference type="ARBA" id="ARBA00022741"/>
    </source>
</evidence>
<dbReference type="InterPro" id="IPR001806">
    <property type="entry name" value="Small_GTPase"/>
</dbReference>
<dbReference type="Proteomes" id="UP001149090">
    <property type="component" value="Unassembled WGS sequence"/>
</dbReference>
<sequence>MVDNQPSMTLKVGLLGDSYTGKTSLMVKYVENIFEKDYLATLGVNFMEKIVKVSEKEITFSIWDLGGEEQFQNMMPIVCIDAVALLYLFDLTRIDTLSNVKSWIQKAHKLNPTAIPLLIGTKYDLYAVKSEAEQKEMTDTARKFAKAMDCPLIYCSSSHSINIQKIFKVILSKVFSLEIAIPKISGDGDPILEY</sequence>
<proteinExistence type="predicted"/>
<evidence type="ECO:0000313" key="2">
    <source>
        <dbReference type="EMBL" id="KAJ5080258.1"/>
    </source>
</evidence>
<dbReference type="FunFam" id="3.40.50.300:FF:001447">
    <property type="entry name" value="Ras-related protein Rab-1B"/>
    <property type="match status" value="1"/>
</dbReference>
<dbReference type="SMART" id="SM00174">
    <property type="entry name" value="RHO"/>
    <property type="match status" value="1"/>
</dbReference>
<dbReference type="SMART" id="SM00175">
    <property type="entry name" value="RAB"/>
    <property type="match status" value="1"/>
</dbReference>
<name>A0A9Q0LZH6_ANAIG</name>
<dbReference type="Gene3D" id="3.40.50.300">
    <property type="entry name" value="P-loop containing nucleotide triphosphate hydrolases"/>
    <property type="match status" value="1"/>
</dbReference>
<evidence type="ECO:0000313" key="3">
    <source>
        <dbReference type="Proteomes" id="UP001149090"/>
    </source>
</evidence>
<accession>A0A9Q0LZH6</accession>